<proteinExistence type="predicted"/>
<evidence type="ECO:0000313" key="2">
    <source>
        <dbReference type="WBParaSite" id="nRc.2.0.1.t20613-RA"/>
    </source>
</evidence>
<dbReference type="AlphaFoldDB" id="A0A915J458"/>
<name>A0A915J458_ROMCU</name>
<dbReference type="WBParaSite" id="nRc.2.0.1.t20613-RA">
    <property type="protein sequence ID" value="nRc.2.0.1.t20613-RA"/>
    <property type="gene ID" value="nRc.2.0.1.g20613"/>
</dbReference>
<keyword evidence="1" id="KW-1185">Reference proteome</keyword>
<accession>A0A915J458</accession>
<organism evidence="1 2">
    <name type="scientific">Romanomermis culicivorax</name>
    <name type="common">Nematode worm</name>
    <dbReference type="NCBI Taxonomy" id="13658"/>
    <lineage>
        <taxon>Eukaryota</taxon>
        <taxon>Metazoa</taxon>
        <taxon>Ecdysozoa</taxon>
        <taxon>Nematoda</taxon>
        <taxon>Enoplea</taxon>
        <taxon>Dorylaimia</taxon>
        <taxon>Mermithida</taxon>
        <taxon>Mermithoidea</taxon>
        <taxon>Mermithidae</taxon>
        <taxon>Romanomermis</taxon>
    </lineage>
</organism>
<reference evidence="2" key="1">
    <citation type="submission" date="2022-11" db="UniProtKB">
        <authorList>
            <consortium name="WormBaseParasite"/>
        </authorList>
    </citation>
    <scope>IDENTIFICATION</scope>
</reference>
<protein>
    <submittedName>
        <fullName evidence="2">Uncharacterized protein</fullName>
    </submittedName>
</protein>
<sequence length="70" mass="8128">MVAIFKSYKSVRILKPQLAVPEKVNHVFIECDKIETSVLKFNLREFAHVAGFSFDYKLEFIASFVIFEPT</sequence>
<evidence type="ECO:0000313" key="1">
    <source>
        <dbReference type="Proteomes" id="UP000887565"/>
    </source>
</evidence>
<dbReference type="Proteomes" id="UP000887565">
    <property type="component" value="Unplaced"/>
</dbReference>